<keyword evidence="4" id="KW-1185">Reference proteome</keyword>
<proteinExistence type="predicted"/>
<feature type="coiled-coil region" evidence="1">
    <location>
        <begin position="76"/>
        <end position="103"/>
    </location>
</feature>
<organism evidence="3 4">
    <name type="scientific">Galdieria sulphuraria</name>
    <name type="common">Red alga</name>
    <dbReference type="NCBI Taxonomy" id="130081"/>
    <lineage>
        <taxon>Eukaryota</taxon>
        <taxon>Rhodophyta</taxon>
        <taxon>Bangiophyceae</taxon>
        <taxon>Galdieriales</taxon>
        <taxon>Galdieriaceae</taxon>
        <taxon>Galdieria</taxon>
    </lineage>
</organism>
<sequence>MLCHSTITEPLWGWVDKRTLKMDQGKLSDMNSHDGSNFSNKFSAHKDVVEDLLRKDTVGLVTFQDFRARREYLERCAVAEAACQNASRRAEELETKKKRVKRANLSRLSFGDSLEDQEENSVEFAKITRFASSKKANGVGFNTSGQDIVKEPDVFSPKEEGFFGKQNRKIGMDPGVDTSFLPDRDREQEERLERERLKQQWLSEQERVKNEEIDIIYSIWDGRGQRKLLSCKKGTTIAKFLSIVQQKVSTLKHCKVEDLMFIKEDMIIPHHLSFYDLISMKARGKNGSLFCFDVHEDIRIRNDASVEKDDSHAAKVVERRWYERNKHIYPASMWEVFDVSKNYGRVQKDFFGN</sequence>
<dbReference type="OrthoDB" id="1562195at2759"/>
<dbReference type="InterPro" id="IPR007005">
    <property type="entry name" value="XAP5"/>
</dbReference>
<accession>M2W2I5</accession>
<dbReference type="Gramene" id="EME29901">
    <property type="protein sequence ID" value="EME29901"/>
    <property type="gene ID" value="Gasu_26880"/>
</dbReference>
<dbReference type="PANTHER" id="PTHR12722:SF0">
    <property type="entry name" value="PROTEIN FAM50A"/>
    <property type="match status" value="1"/>
</dbReference>
<dbReference type="Proteomes" id="UP000030680">
    <property type="component" value="Unassembled WGS sequence"/>
</dbReference>
<protein>
    <recommendedName>
        <fullName evidence="2">FAM50A/XAP5 C-terminal domain-containing protein</fullName>
    </recommendedName>
</protein>
<dbReference type="GO" id="GO:0005634">
    <property type="term" value="C:nucleus"/>
    <property type="evidence" value="ECO:0007669"/>
    <property type="project" value="InterPro"/>
</dbReference>
<dbReference type="RefSeq" id="XP_005706421.1">
    <property type="nucleotide sequence ID" value="XM_005706364.1"/>
</dbReference>
<dbReference type="GeneID" id="17088665"/>
<dbReference type="STRING" id="130081.M2W2I5"/>
<dbReference type="KEGG" id="gsl:Gasu_26880"/>
<gene>
    <name evidence="3" type="ORF">Gasu_26880</name>
</gene>
<dbReference type="GO" id="GO:0006325">
    <property type="term" value="P:chromatin organization"/>
    <property type="evidence" value="ECO:0007669"/>
    <property type="project" value="TreeGrafter"/>
</dbReference>
<dbReference type="Pfam" id="PF04921">
    <property type="entry name" value="XAP5"/>
    <property type="match status" value="1"/>
</dbReference>
<dbReference type="eggNOG" id="KOG2894">
    <property type="taxonomic scope" value="Eukaryota"/>
</dbReference>
<dbReference type="PANTHER" id="PTHR12722">
    <property type="entry name" value="XAP-5 PROTEIN-RELATED"/>
    <property type="match status" value="1"/>
</dbReference>
<evidence type="ECO:0000256" key="1">
    <source>
        <dbReference type="SAM" id="Coils"/>
    </source>
</evidence>
<feature type="domain" description="FAM50A/XAP5 C-terminal" evidence="2">
    <location>
        <begin position="211"/>
        <end position="345"/>
    </location>
</feature>
<dbReference type="InterPro" id="IPR048337">
    <property type="entry name" value="FAM50A/XAP5_C"/>
</dbReference>
<dbReference type="OMA" id="DFIWVFL"/>
<keyword evidence="1" id="KW-0175">Coiled coil</keyword>
<name>M2W2I5_GALSU</name>
<dbReference type="AlphaFoldDB" id="M2W2I5"/>
<reference evidence="4" key="1">
    <citation type="journal article" date="2013" name="Science">
        <title>Gene transfer from bacteria and archaea facilitated evolution of an extremophilic eukaryote.</title>
        <authorList>
            <person name="Schonknecht G."/>
            <person name="Chen W.H."/>
            <person name="Ternes C.M."/>
            <person name="Barbier G.G."/>
            <person name="Shrestha R.P."/>
            <person name="Stanke M."/>
            <person name="Brautigam A."/>
            <person name="Baker B.J."/>
            <person name="Banfield J.F."/>
            <person name="Garavito R.M."/>
            <person name="Carr K."/>
            <person name="Wilkerson C."/>
            <person name="Rensing S.A."/>
            <person name="Gagneul D."/>
            <person name="Dickenson N.E."/>
            <person name="Oesterhelt C."/>
            <person name="Lercher M.J."/>
            <person name="Weber A.P."/>
        </authorList>
    </citation>
    <scope>NUCLEOTIDE SEQUENCE [LARGE SCALE GENOMIC DNA]</scope>
    <source>
        <strain evidence="4">074W</strain>
    </source>
</reference>
<dbReference type="EMBL" id="KB454504">
    <property type="protein sequence ID" value="EME29901.1"/>
    <property type="molecule type" value="Genomic_DNA"/>
</dbReference>
<evidence type="ECO:0000313" key="3">
    <source>
        <dbReference type="EMBL" id="EME29901.1"/>
    </source>
</evidence>
<evidence type="ECO:0000259" key="2">
    <source>
        <dbReference type="Pfam" id="PF04921"/>
    </source>
</evidence>
<evidence type="ECO:0000313" key="4">
    <source>
        <dbReference type="Proteomes" id="UP000030680"/>
    </source>
</evidence>